<dbReference type="EMBL" id="JBDZYD010000005">
    <property type="protein sequence ID" value="MEQ0560732.1"/>
    <property type="molecule type" value="Genomic_DNA"/>
</dbReference>
<reference evidence="1 2" key="1">
    <citation type="submission" date="2024-05" db="EMBL/GenBank/DDBJ databases">
        <authorList>
            <person name="Zhao H."/>
            <person name="Xu Y."/>
            <person name="Lin S."/>
            <person name="Spain J.C."/>
            <person name="Zhou N.-Y."/>
        </authorList>
    </citation>
    <scope>NUCLEOTIDE SEQUENCE [LARGE SCALE GENOMIC DNA]</scope>
    <source>
        <strain evidence="1 2">NEAU-NG30</strain>
    </source>
</reference>
<dbReference type="InterPro" id="IPR029063">
    <property type="entry name" value="SAM-dependent_MTases_sf"/>
</dbReference>
<name>A0ABV0LEK2_9PSEU</name>
<dbReference type="GO" id="GO:0008168">
    <property type="term" value="F:methyltransferase activity"/>
    <property type="evidence" value="ECO:0007669"/>
    <property type="project" value="UniProtKB-KW"/>
</dbReference>
<proteinExistence type="predicted"/>
<dbReference type="InterPro" id="IPR006764">
    <property type="entry name" value="SAM_dep_MeTrfase_SAV2177_type"/>
</dbReference>
<dbReference type="EC" id="2.1.1.-" evidence="1"/>
<evidence type="ECO:0000313" key="2">
    <source>
        <dbReference type="Proteomes" id="UP001440984"/>
    </source>
</evidence>
<dbReference type="Gene3D" id="3.40.50.150">
    <property type="entry name" value="Vaccinia Virus protein VP39"/>
    <property type="match status" value="1"/>
</dbReference>
<dbReference type="GO" id="GO:0032259">
    <property type="term" value="P:methylation"/>
    <property type="evidence" value="ECO:0007669"/>
    <property type="project" value="UniProtKB-KW"/>
</dbReference>
<dbReference type="Pfam" id="PF04672">
    <property type="entry name" value="Methyltransf_19"/>
    <property type="match status" value="1"/>
</dbReference>
<sequence>MIARIYNALLGGKDHYAYERLRVARLQAAVPDAAFVFRSEIAFLHRAARAVAARGITQWVVALAGLLPDNGDRLEHVVRRHNRDARVWYVDYEPVVLVHLRALVGDEDSGQTVRVVDADPLNPATVWNRLASHPTPIEADEPICLVLGGVLSYHPGTRADAITVAQQHIARLPPGSFVVLTHLYDPEDPKITPMVRRFRDALGTCGPCRPASATRDEIRAMVAGTTILPPAPGAPPDVVPANLWWRDGPIRLTPAGAEAPEPASGPLVAGVVATIDPG</sequence>
<comment type="caution">
    <text evidence="1">The sequence shown here is derived from an EMBL/GenBank/DDBJ whole genome shotgun (WGS) entry which is preliminary data.</text>
</comment>
<accession>A0ABV0LEK2</accession>
<organism evidence="1 2">
    <name type="scientific">Amycolatopsis melonis</name>
    <dbReference type="NCBI Taxonomy" id="3156488"/>
    <lineage>
        <taxon>Bacteria</taxon>
        <taxon>Bacillati</taxon>
        <taxon>Actinomycetota</taxon>
        <taxon>Actinomycetes</taxon>
        <taxon>Pseudonocardiales</taxon>
        <taxon>Pseudonocardiaceae</taxon>
        <taxon>Amycolatopsis</taxon>
    </lineage>
</organism>
<dbReference type="Proteomes" id="UP001440984">
    <property type="component" value="Unassembled WGS sequence"/>
</dbReference>
<keyword evidence="1" id="KW-0808">Transferase</keyword>
<dbReference type="RefSeq" id="WP_348951780.1">
    <property type="nucleotide sequence ID" value="NZ_JBDZYD010000005.1"/>
</dbReference>
<keyword evidence="1" id="KW-0489">Methyltransferase</keyword>
<keyword evidence="2" id="KW-1185">Reference proteome</keyword>
<gene>
    <name evidence="1" type="ORF">ABJI51_16725</name>
</gene>
<dbReference type="SUPFAM" id="SSF53335">
    <property type="entry name" value="S-adenosyl-L-methionine-dependent methyltransferases"/>
    <property type="match status" value="1"/>
</dbReference>
<evidence type="ECO:0000313" key="1">
    <source>
        <dbReference type="EMBL" id="MEQ0560732.1"/>
    </source>
</evidence>
<protein>
    <submittedName>
        <fullName evidence="1">SAM-dependent methyltransferase</fullName>
        <ecNumber evidence="1">2.1.1.-</ecNumber>
    </submittedName>
</protein>